<dbReference type="AlphaFoldDB" id="A0A9E7FYR3"/>
<name>A0A9E7FYR3_9LILI</name>
<dbReference type="EMBL" id="CP097507">
    <property type="protein sequence ID" value="URE03242.1"/>
    <property type="molecule type" value="Genomic_DNA"/>
</dbReference>
<dbReference type="Proteomes" id="UP001055439">
    <property type="component" value="Chromosome 5"/>
</dbReference>
<gene>
    <name evidence="1" type="ORF">MUK42_33660</name>
</gene>
<accession>A0A9E7FYR3</accession>
<evidence type="ECO:0000313" key="1">
    <source>
        <dbReference type="EMBL" id="URE03242.1"/>
    </source>
</evidence>
<reference evidence="1" key="1">
    <citation type="submission" date="2022-05" db="EMBL/GenBank/DDBJ databases">
        <title>The Musa troglodytarum L. genome provides insights into the mechanism of non-climacteric behaviour and enrichment of carotenoids.</title>
        <authorList>
            <person name="Wang J."/>
        </authorList>
    </citation>
    <scope>NUCLEOTIDE SEQUENCE</scope>
    <source>
        <tissue evidence="1">Leaf</tissue>
    </source>
</reference>
<proteinExistence type="predicted"/>
<sequence length="186" mass="20514">MHVIRGLWMLLPAPAKREGRISGESGVSGNRCFANGKHRLRPKAVVNKIAQAQHGSQVVVVFYPANVNVIIQIASAHSDDSDEESAQIYSHRCLLHNLQESTATRSCTTPENTLFLGSPKMMGAASGHRDAKLTSPADAFLYLDHNREGCHHAAVVSLYQLKKLLRPHRSYFMVQSNWSMPKASQG</sequence>
<evidence type="ECO:0000313" key="2">
    <source>
        <dbReference type="Proteomes" id="UP001055439"/>
    </source>
</evidence>
<keyword evidence="2" id="KW-1185">Reference proteome</keyword>
<protein>
    <submittedName>
        <fullName evidence="1">Uncharacterized protein</fullName>
    </submittedName>
</protein>
<organism evidence="1 2">
    <name type="scientific">Musa troglodytarum</name>
    <name type="common">fe'i banana</name>
    <dbReference type="NCBI Taxonomy" id="320322"/>
    <lineage>
        <taxon>Eukaryota</taxon>
        <taxon>Viridiplantae</taxon>
        <taxon>Streptophyta</taxon>
        <taxon>Embryophyta</taxon>
        <taxon>Tracheophyta</taxon>
        <taxon>Spermatophyta</taxon>
        <taxon>Magnoliopsida</taxon>
        <taxon>Liliopsida</taxon>
        <taxon>Zingiberales</taxon>
        <taxon>Musaceae</taxon>
        <taxon>Musa</taxon>
    </lineage>
</organism>